<gene>
    <name evidence="1" type="ORF">N2K84_14745</name>
</gene>
<sequence>MKTINRLFILLTVLFLSSCEGEQGPPGIPGQDGINLLGSVIEIEGTFSAQNDYSLYYEFPNNLEIYDSDLVLVYILWDQTDDGNGNVLDIWRLLPQTVVLPEGVLQYNFDYTVADVEIFLNYTSDYSELLPAETDNQVFRIAVLPAAYAANKSIDLADMNAVMKSLKKDISSVKRYGLQ</sequence>
<dbReference type="Proteomes" id="UP001163821">
    <property type="component" value="Unassembled WGS sequence"/>
</dbReference>
<organism evidence="1 2">
    <name type="scientific">Gaoshiqia sediminis</name>
    <dbReference type="NCBI Taxonomy" id="2986998"/>
    <lineage>
        <taxon>Bacteria</taxon>
        <taxon>Pseudomonadati</taxon>
        <taxon>Bacteroidota</taxon>
        <taxon>Bacteroidia</taxon>
        <taxon>Marinilabiliales</taxon>
        <taxon>Prolixibacteraceae</taxon>
        <taxon>Gaoshiqia</taxon>
    </lineage>
</organism>
<evidence type="ECO:0000313" key="2">
    <source>
        <dbReference type="Proteomes" id="UP001163821"/>
    </source>
</evidence>
<proteinExistence type="predicted"/>
<dbReference type="AlphaFoldDB" id="A0AA41Y8K5"/>
<dbReference type="PROSITE" id="PS51257">
    <property type="entry name" value="PROKAR_LIPOPROTEIN"/>
    <property type="match status" value="1"/>
</dbReference>
<keyword evidence="2" id="KW-1185">Reference proteome</keyword>
<dbReference type="EMBL" id="JAPAAF010000027">
    <property type="protein sequence ID" value="MCW0483999.1"/>
    <property type="molecule type" value="Genomic_DNA"/>
</dbReference>
<name>A0AA41Y8K5_9BACT</name>
<protein>
    <recommendedName>
        <fullName evidence="3">Collagen-like protein</fullName>
    </recommendedName>
</protein>
<comment type="caution">
    <text evidence="1">The sequence shown here is derived from an EMBL/GenBank/DDBJ whole genome shotgun (WGS) entry which is preliminary data.</text>
</comment>
<evidence type="ECO:0000313" key="1">
    <source>
        <dbReference type="EMBL" id="MCW0483999.1"/>
    </source>
</evidence>
<accession>A0AA41Y8K5</accession>
<reference evidence="1" key="1">
    <citation type="submission" date="2022-10" db="EMBL/GenBank/DDBJ databases">
        <title>Gaoshiqiia sediminis gen. nov., sp. nov., isolated from coastal sediment.</title>
        <authorList>
            <person name="Yu W.X."/>
            <person name="Mu D.S."/>
            <person name="Du J.Z."/>
            <person name="Liang Y.Q."/>
        </authorList>
    </citation>
    <scope>NUCLEOTIDE SEQUENCE</scope>
    <source>
        <strain evidence="1">A06</strain>
    </source>
</reference>
<dbReference type="RefSeq" id="WP_282592591.1">
    <property type="nucleotide sequence ID" value="NZ_JAPAAF010000027.1"/>
</dbReference>
<evidence type="ECO:0008006" key="3">
    <source>
        <dbReference type="Google" id="ProtNLM"/>
    </source>
</evidence>